<dbReference type="InterPro" id="IPR012337">
    <property type="entry name" value="RNaseH-like_sf"/>
</dbReference>
<dbReference type="GO" id="GO:0003676">
    <property type="term" value="F:nucleic acid binding"/>
    <property type="evidence" value="ECO:0007669"/>
    <property type="project" value="InterPro"/>
</dbReference>
<dbReference type="PANTHER" id="PTHR46387">
    <property type="entry name" value="POLYNUCLEOTIDYL TRANSFERASE, RIBONUCLEASE H-LIKE SUPERFAMILY PROTEIN"/>
    <property type="match status" value="1"/>
</dbReference>
<feature type="domain" description="RNase H type-1" evidence="1">
    <location>
        <begin position="3"/>
        <end position="137"/>
    </location>
</feature>
<sequence>MEENDTLKIYTDGASRGNPGDAAFAFIFVNNDKIIYSESGNIGKTTNNVAEYTALIKALEKAKEYKDWKIEVYSDSLLLINQINGKWKVKKEHIKRLFNRIIELKSVFKEIKFFHITREERFIKYVDSLCNRRLDEI</sequence>
<reference evidence="2" key="1">
    <citation type="journal article" date="2020" name="mSystems">
        <title>Genome- and Community-Level Interaction Insights into Carbon Utilization and Element Cycling Functions of Hydrothermarchaeota in Hydrothermal Sediment.</title>
        <authorList>
            <person name="Zhou Z."/>
            <person name="Liu Y."/>
            <person name="Xu W."/>
            <person name="Pan J."/>
            <person name="Luo Z.H."/>
            <person name="Li M."/>
        </authorList>
    </citation>
    <scope>NUCLEOTIDE SEQUENCE [LARGE SCALE GENOMIC DNA]</scope>
    <source>
        <strain evidence="2">SpSt-780</strain>
    </source>
</reference>
<dbReference type="EMBL" id="DTHG01000045">
    <property type="protein sequence ID" value="HGW91625.1"/>
    <property type="molecule type" value="Genomic_DNA"/>
</dbReference>
<dbReference type="GO" id="GO:0004523">
    <property type="term" value="F:RNA-DNA hybrid ribonuclease activity"/>
    <property type="evidence" value="ECO:0007669"/>
    <property type="project" value="InterPro"/>
</dbReference>
<dbReference type="PROSITE" id="PS50879">
    <property type="entry name" value="RNASE_H_1"/>
    <property type="match status" value="1"/>
</dbReference>
<dbReference type="CDD" id="cd09279">
    <property type="entry name" value="RNase_HI_like"/>
    <property type="match status" value="1"/>
</dbReference>
<protein>
    <submittedName>
        <fullName evidence="2">Ribonuclease HI family protein</fullName>
    </submittedName>
</protein>
<dbReference type="SUPFAM" id="SSF53098">
    <property type="entry name" value="Ribonuclease H-like"/>
    <property type="match status" value="1"/>
</dbReference>
<dbReference type="AlphaFoldDB" id="A0A7C4YFJ9"/>
<gene>
    <name evidence="2" type="ORF">ENV67_03685</name>
</gene>
<accession>A0A7C4YFJ9</accession>
<dbReference type="PANTHER" id="PTHR46387:SF2">
    <property type="entry name" value="RIBONUCLEASE HI"/>
    <property type="match status" value="1"/>
</dbReference>
<organism evidence="2">
    <name type="scientific">candidate division WOR-3 bacterium</name>
    <dbReference type="NCBI Taxonomy" id="2052148"/>
    <lineage>
        <taxon>Bacteria</taxon>
        <taxon>Bacteria division WOR-3</taxon>
    </lineage>
</organism>
<proteinExistence type="predicted"/>
<dbReference type="Pfam" id="PF13456">
    <property type="entry name" value="RVT_3"/>
    <property type="match status" value="1"/>
</dbReference>
<name>A0A7C4YFJ9_UNCW3</name>
<dbReference type="InterPro" id="IPR002156">
    <property type="entry name" value="RNaseH_domain"/>
</dbReference>
<comment type="caution">
    <text evidence="2">The sequence shown here is derived from an EMBL/GenBank/DDBJ whole genome shotgun (WGS) entry which is preliminary data.</text>
</comment>
<dbReference type="InterPro" id="IPR036397">
    <property type="entry name" value="RNaseH_sf"/>
</dbReference>
<evidence type="ECO:0000313" key="2">
    <source>
        <dbReference type="EMBL" id="HGW91625.1"/>
    </source>
</evidence>
<evidence type="ECO:0000259" key="1">
    <source>
        <dbReference type="PROSITE" id="PS50879"/>
    </source>
</evidence>
<dbReference type="Gene3D" id="3.30.420.10">
    <property type="entry name" value="Ribonuclease H-like superfamily/Ribonuclease H"/>
    <property type="match status" value="1"/>
</dbReference>